<dbReference type="EMBL" id="OU015568">
    <property type="protein sequence ID" value="CAG5078509.1"/>
    <property type="molecule type" value="Genomic_DNA"/>
</dbReference>
<dbReference type="Gene3D" id="2.120.10.80">
    <property type="entry name" value="Kelch-type beta propeller"/>
    <property type="match status" value="1"/>
</dbReference>
<feature type="chain" id="PRO_5045587560" evidence="1">
    <location>
        <begin position="16"/>
        <end position="517"/>
    </location>
</feature>
<dbReference type="InterPro" id="IPR015915">
    <property type="entry name" value="Kelch-typ_b-propeller"/>
</dbReference>
<feature type="signal peptide" evidence="1">
    <location>
        <begin position="1"/>
        <end position="15"/>
    </location>
</feature>
<evidence type="ECO:0000313" key="2">
    <source>
        <dbReference type="EMBL" id="CAG5078509.1"/>
    </source>
</evidence>
<evidence type="ECO:0000256" key="1">
    <source>
        <dbReference type="SAM" id="SignalP"/>
    </source>
</evidence>
<dbReference type="Proteomes" id="UP001158576">
    <property type="component" value="Chromosome PAR"/>
</dbReference>
<dbReference type="SUPFAM" id="SSF117281">
    <property type="entry name" value="Kelch motif"/>
    <property type="match status" value="1"/>
</dbReference>
<name>A0ABN7RR62_OIKDI</name>
<keyword evidence="3" id="KW-1185">Reference proteome</keyword>
<proteinExistence type="predicted"/>
<protein>
    <submittedName>
        <fullName evidence="2">Oidioi.mRNA.OKI2018_I69.PAR.g9007.t1.cds</fullName>
    </submittedName>
</protein>
<evidence type="ECO:0000313" key="3">
    <source>
        <dbReference type="Proteomes" id="UP001158576"/>
    </source>
</evidence>
<organism evidence="2 3">
    <name type="scientific">Oikopleura dioica</name>
    <name type="common">Tunicate</name>
    <dbReference type="NCBI Taxonomy" id="34765"/>
    <lineage>
        <taxon>Eukaryota</taxon>
        <taxon>Metazoa</taxon>
        <taxon>Chordata</taxon>
        <taxon>Tunicata</taxon>
        <taxon>Appendicularia</taxon>
        <taxon>Copelata</taxon>
        <taxon>Oikopleuridae</taxon>
        <taxon>Oikopleura</taxon>
    </lineage>
</organism>
<reference evidence="2 3" key="1">
    <citation type="submission" date="2021-04" db="EMBL/GenBank/DDBJ databases">
        <authorList>
            <person name="Bliznina A."/>
        </authorList>
    </citation>
    <scope>NUCLEOTIDE SEQUENCE [LARGE SCALE GENOMIC DNA]</scope>
</reference>
<accession>A0ABN7RR62</accession>
<sequence>MKIFALLFAAATVSGENTKKRKTPKGQRQRFVRRLGASSPALLNLDTQELSFNDDHSGVNCLTRTGGYEEWEHPIIDRELAKVLVCQRWLTRVNNARRVLLEKWGIDLIEEDDLEAASRTTLTDSWNINEGPNARNTLIFMEYLCNQMVEDQHLPYLTNACQNGYTSENGETLSPEECRAKYDRKTIHKSRKACAFPLKNSTKNKKQRTEKLIEQGKLTSLEASFIDGKKRHDISLTEHDGVMAANIWSMSALVKGIFYIFGGLLDINKILRLTNCKFFPMNVKLIHGFWNDGSLAVRGKGKADERVLLCFGSADFEGYDYKKCQEFDGENIYTAPSSKMEHDYGCLGLLQDAPFAVGGRSMVFYTACRAKTNRTEILIGNNWQQQDDFPFKICYHSCVGIDDVLLVFGGMTEDYIRLKEIHSIDAIERKWRSAGQLQKKASSSFAHVAGDEIFIIRGFGGDYYYEKKDIDPWTGIERVRWNGENVTDSYLFQQLAAEDNYGYPMVVEVPFDYCMND</sequence>
<keyword evidence="1" id="KW-0732">Signal</keyword>
<gene>
    <name evidence="2" type="ORF">OKIOD_LOCUS565</name>
</gene>